<keyword evidence="2" id="KW-1185">Reference proteome</keyword>
<reference evidence="1 2" key="1">
    <citation type="submission" date="2015-07" db="EMBL/GenBank/DDBJ databases">
        <authorList>
            <person name="Ju K.-S."/>
            <person name="Doroghazi J.R."/>
            <person name="Metcalf W.W."/>
        </authorList>
    </citation>
    <scope>NUCLEOTIDE SEQUENCE [LARGE SCALE GENOMIC DNA]</scope>
    <source>
        <strain evidence="1 2">NRRL B-3589</strain>
    </source>
</reference>
<proteinExistence type="predicted"/>
<name>A0ABR5ISF0_9ACTN</name>
<evidence type="ECO:0000313" key="1">
    <source>
        <dbReference type="EMBL" id="KOG52050.1"/>
    </source>
</evidence>
<evidence type="ECO:0000313" key="2">
    <source>
        <dbReference type="Proteomes" id="UP000037020"/>
    </source>
</evidence>
<gene>
    <name evidence="1" type="ORF">ADK38_44345</name>
</gene>
<organism evidence="1 2">
    <name type="scientific">Streptomyces varsoviensis</name>
    <dbReference type="NCBI Taxonomy" id="67373"/>
    <lineage>
        <taxon>Bacteria</taxon>
        <taxon>Bacillati</taxon>
        <taxon>Actinomycetota</taxon>
        <taxon>Actinomycetes</taxon>
        <taxon>Kitasatosporales</taxon>
        <taxon>Streptomycetaceae</taxon>
        <taxon>Streptomyces</taxon>
    </lineage>
</organism>
<protein>
    <submittedName>
        <fullName evidence="1">Uncharacterized protein</fullName>
    </submittedName>
</protein>
<dbReference type="Proteomes" id="UP000037020">
    <property type="component" value="Unassembled WGS sequence"/>
</dbReference>
<dbReference type="EMBL" id="LGUT01004377">
    <property type="protein sequence ID" value="KOG52050.1"/>
    <property type="molecule type" value="Genomic_DNA"/>
</dbReference>
<sequence>MNKQADGSLILDLNRAEGLPGLQKQLKKLGVPAVALKADKNCTEAPPAEYWATQFHALTSEPGKARIRPDMIPHAATLLIVAEFKKDDSVKSVAYRLVKKNKVPTCAVPGIGEGVLDPSVKVG</sequence>
<comment type="caution">
    <text evidence="1">The sequence shown here is derived from an EMBL/GenBank/DDBJ whole genome shotgun (WGS) entry which is preliminary data.</text>
</comment>
<accession>A0ABR5ISF0</accession>